<keyword evidence="3" id="KW-1185">Reference proteome</keyword>
<feature type="compositionally biased region" description="Low complexity" evidence="1">
    <location>
        <begin position="227"/>
        <end position="237"/>
    </location>
</feature>
<dbReference type="EMBL" id="JAYWIO010000005">
    <property type="protein sequence ID" value="KAK7259105.1"/>
    <property type="molecule type" value="Genomic_DNA"/>
</dbReference>
<organism evidence="2 3">
    <name type="scientific">Crotalaria pallida</name>
    <name type="common">Smooth rattlebox</name>
    <name type="synonym">Crotalaria striata</name>
    <dbReference type="NCBI Taxonomy" id="3830"/>
    <lineage>
        <taxon>Eukaryota</taxon>
        <taxon>Viridiplantae</taxon>
        <taxon>Streptophyta</taxon>
        <taxon>Embryophyta</taxon>
        <taxon>Tracheophyta</taxon>
        <taxon>Spermatophyta</taxon>
        <taxon>Magnoliopsida</taxon>
        <taxon>eudicotyledons</taxon>
        <taxon>Gunneridae</taxon>
        <taxon>Pentapetalae</taxon>
        <taxon>rosids</taxon>
        <taxon>fabids</taxon>
        <taxon>Fabales</taxon>
        <taxon>Fabaceae</taxon>
        <taxon>Papilionoideae</taxon>
        <taxon>50 kb inversion clade</taxon>
        <taxon>genistoids sensu lato</taxon>
        <taxon>core genistoids</taxon>
        <taxon>Crotalarieae</taxon>
        <taxon>Crotalaria</taxon>
    </lineage>
</organism>
<evidence type="ECO:0000313" key="3">
    <source>
        <dbReference type="Proteomes" id="UP001372338"/>
    </source>
</evidence>
<protein>
    <submittedName>
        <fullName evidence="2">Uncharacterized protein</fullName>
    </submittedName>
</protein>
<proteinExistence type="predicted"/>
<comment type="caution">
    <text evidence="2">The sequence shown here is derived from an EMBL/GenBank/DDBJ whole genome shotgun (WGS) entry which is preliminary data.</text>
</comment>
<gene>
    <name evidence="2" type="ORF">RIF29_24702</name>
</gene>
<accession>A0AAN9I0F1</accession>
<evidence type="ECO:0000313" key="2">
    <source>
        <dbReference type="EMBL" id="KAK7259105.1"/>
    </source>
</evidence>
<name>A0AAN9I0F1_CROPI</name>
<feature type="region of interest" description="Disordered" evidence="1">
    <location>
        <begin position="80"/>
        <end position="104"/>
    </location>
</feature>
<reference evidence="2 3" key="1">
    <citation type="submission" date="2024-01" db="EMBL/GenBank/DDBJ databases">
        <title>The genomes of 5 underutilized Papilionoideae crops provide insights into root nodulation and disease resistanc.</title>
        <authorList>
            <person name="Yuan L."/>
        </authorList>
    </citation>
    <scope>NUCLEOTIDE SEQUENCE [LARGE SCALE GENOMIC DNA]</scope>
    <source>
        <strain evidence="2">ZHUSHIDOU_FW_LH</strain>
        <tissue evidence="2">Leaf</tissue>
    </source>
</reference>
<evidence type="ECO:0000256" key="1">
    <source>
        <dbReference type="SAM" id="MobiDB-lite"/>
    </source>
</evidence>
<feature type="region of interest" description="Disordered" evidence="1">
    <location>
        <begin position="209"/>
        <end position="243"/>
    </location>
</feature>
<sequence length="276" mass="31555">MTIMKTTTVLPQFFWDLMSLSRTSFAPSSYLKYKDYLLTPHGFFWTGLLLHHRIRHHRFQHHQDPLLPITIGTHHHHHLRPRHLHIGLDPPASRGQQPKPTAPPVPPSLLTHLQPMVRETLNGLAVPFVFRHHLDLVQRLAVESDQHLARVRHHVQSHDPCCLLHFRHQRPRHRTQELSSSPFDPTKTDATIPVVCFLLYVRSTVAPFDPPPSPGHQPKLTAPPALSSHSDPESSSSAAGRFPTRPCHRRRLFSSPTCQLQIRVRLTLSPTHLLIA</sequence>
<dbReference type="Proteomes" id="UP001372338">
    <property type="component" value="Unassembled WGS sequence"/>
</dbReference>
<dbReference type="AlphaFoldDB" id="A0AAN9I0F1"/>